<evidence type="ECO:0000256" key="1">
    <source>
        <dbReference type="SAM" id="MobiDB-lite"/>
    </source>
</evidence>
<feature type="compositionally biased region" description="Basic and acidic residues" evidence="1">
    <location>
        <begin position="718"/>
        <end position="731"/>
    </location>
</feature>
<feature type="compositionally biased region" description="Low complexity" evidence="1">
    <location>
        <begin position="803"/>
        <end position="814"/>
    </location>
</feature>
<dbReference type="EMBL" id="JBAHYK010000645">
    <property type="protein sequence ID" value="KAL0572313.1"/>
    <property type="molecule type" value="Genomic_DNA"/>
</dbReference>
<name>A0ABR3FAM6_9AGAR</name>
<feature type="region of interest" description="Disordered" evidence="1">
    <location>
        <begin position="179"/>
        <end position="261"/>
    </location>
</feature>
<sequence length="1183" mass="127930">MPPPPAFKGLRFDWLSKELANYEEAIKQGRGPDFLRDLLKRYFKRFPLSRFGHAEDPPEEWMQLPEWELPAVEELVAPERRSGQSKDAHLLELDAFDALVNDQILTMTQVKNFMRRRLTTGVFAFEKGGEAWNIVMAKLAGIPYGKPGRQRTAFNVWARDKEAFIDGLVEKKKKELAEKTKSDGLEAGKVVESGQPTDEGNHAGNGTDGPSGEQSEVVKGSGGNEEIIGAKEVAGGKGEKGKKKKDRVHGEVGQDDEEASKDKYAVSIRQAVVKEEFEKLAMKDREQWQLVAKSEHEQRKAHFAALQSAGYSTEPSDRQGAIDRFPTWMLEVAEEARKITGLNISVFAGGPMPSAGGELRIIGVHAGRTMGAGGQSFGAAYEGAIQSVISQIYGEFLRDCFTKEDCEAMSLGSGRPTLDALYSQNDSVSVHAVPPPVSTTSEEPAALKVPSVSVAKEPGHDEGEPNSKASASEGHPNIIQVTTSSASSSTLPPPLALPTLSSSSSSSNPSCRALPPVDTNDKSMNDTALSAVPPTSASLSSSASSAVGKRALPTGDAKNRAKSNIPTPSTSASSLPPAPSTSAGPKPSHPYRSTSAGAGRSTTNEISRSLLAFTKSSRTLAQDPPASGIPAGAKRPLTFSGLPTPSSNTPSSSKAPTPSLNAPSSSEAPSSSRTSSEMPDYPSTINQRALRRREGTYRAMTTGGLPPSVINPTILRRVAQEEQDRADEAQRRAQKARHRAENAQRRQIEEQKKRRAEEEESTPPKERVPKTVRRRHNSLELEETGGAEHRHKGSASSPIELDSPASSRAPTPTSDVPRRLDPSSRLSSPSASSVASAVSAQLRPARVRASSPPGSSPIPLSMPPSTQPRASHSGILRRSVVHTKQEDEDSPMLPLLNNSPRKRSARDMDDAGTRSTRKRMRMGSAESEDEISVALGSLTPSSPVSGSPGKGKGKGKRIVLSHVEVPRGSRRGGSKSTKSGPSVGAGRSKYYGSVDPSSIDSSNYVVKLPADAPLYMHLTVEMCSNVELVDRAFIEVMKHWVRFEKGAGFIERGRLTTEGRPAQVGVWIGQARRAHFTPDIRDVVEYGKQVKRWWWHCAPEWRQVKGSDELRRGKGPWEELRVSGVNGWTSIMAALGWWMGAIATLPTQKPREVQMYSEETEKLSLTLNDVLYSLRQILGEKCS</sequence>
<accession>A0ABR3FAM6</accession>
<feature type="compositionally biased region" description="Polar residues" evidence="1">
    <location>
        <begin position="591"/>
        <end position="607"/>
    </location>
</feature>
<comment type="caution">
    <text evidence="2">The sequence shown here is derived from an EMBL/GenBank/DDBJ whole genome shotgun (WGS) entry which is preliminary data.</text>
</comment>
<feature type="compositionally biased region" description="Low complexity" evidence="1">
    <location>
        <begin position="497"/>
        <end position="507"/>
    </location>
</feature>
<reference evidence="2 3" key="1">
    <citation type="submission" date="2024-02" db="EMBL/GenBank/DDBJ databases">
        <title>A draft genome for the cacao thread blight pathogen Marasmius crinis-equi.</title>
        <authorList>
            <person name="Cohen S.P."/>
            <person name="Baruah I.K."/>
            <person name="Amoako-Attah I."/>
            <person name="Bukari Y."/>
            <person name="Meinhardt L.W."/>
            <person name="Bailey B.A."/>
        </authorList>
    </citation>
    <scope>NUCLEOTIDE SEQUENCE [LARGE SCALE GENOMIC DNA]</scope>
    <source>
        <strain evidence="2 3">GH-76</strain>
    </source>
</reference>
<organism evidence="2 3">
    <name type="scientific">Marasmius crinis-equi</name>
    <dbReference type="NCBI Taxonomy" id="585013"/>
    <lineage>
        <taxon>Eukaryota</taxon>
        <taxon>Fungi</taxon>
        <taxon>Dikarya</taxon>
        <taxon>Basidiomycota</taxon>
        <taxon>Agaricomycotina</taxon>
        <taxon>Agaricomycetes</taxon>
        <taxon>Agaricomycetidae</taxon>
        <taxon>Agaricales</taxon>
        <taxon>Marasmiineae</taxon>
        <taxon>Marasmiaceae</taxon>
        <taxon>Marasmius</taxon>
    </lineage>
</organism>
<feature type="compositionally biased region" description="Low complexity" evidence="1">
    <location>
        <begin position="566"/>
        <end position="585"/>
    </location>
</feature>
<feature type="compositionally biased region" description="Low complexity" evidence="1">
    <location>
        <begin position="643"/>
        <end position="679"/>
    </location>
</feature>
<protein>
    <submittedName>
        <fullName evidence="2">SERTA domain-containing protein 3</fullName>
    </submittedName>
</protein>
<keyword evidence="3" id="KW-1185">Reference proteome</keyword>
<feature type="region of interest" description="Disordered" evidence="1">
    <location>
        <begin position="430"/>
        <end position="989"/>
    </location>
</feature>
<evidence type="ECO:0000313" key="2">
    <source>
        <dbReference type="EMBL" id="KAL0572313.1"/>
    </source>
</evidence>
<evidence type="ECO:0000313" key="3">
    <source>
        <dbReference type="Proteomes" id="UP001465976"/>
    </source>
</evidence>
<proteinExistence type="predicted"/>
<dbReference type="Proteomes" id="UP001465976">
    <property type="component" value="Unassembled WGS sequence"/>
</dbReference>
<feature type="compositionally biased region" description="Basic and acidic residues" evidence="1">
    <location>
        <begin position="739"/>
        <end position="769"/>
    </location>
</feature>
<feature type="compositionally biased region" description="Low complexity" evidence="1">
    <location>
        <begin position="527"/>
        <end position="547"/>
    </location>
</feature>
<gene>
    <name evidence="2" type="primary">RBT1_20</name>
    <name evidence="2" type="ORF">V5O48_009659</name>
</gene>
<feature type="compositionally biased region" description="Low complexity" evidence="1">
    <location>
        <begin position="823"/>
        <end position="843"/>
    </location>
</feature>
<feature type="compositionally biased region" description="Pro residues" evidence="1">
    <location>
        <begin position="854"/>
        <end position="866"/>
    </location>
</feature>
<feature type="compositionally biased region" description="Low complexity" evidence="1">
    <location>
        <begin position="974"/>
        <end position="984"/>
    </location>
</feature>